<keyword evidence="14" id="KW-0675">Receptor</keyword>
<keyword evidence="12" id="KW-0829">Tyrosine-protein kinase</keyword>
<evidence type="ECO:0000256" key="3">
    <source>
        <dbReference type="ARBA" id="ARBA00022475"/>
    </source>
</evidence>
<evidence type="ECO:0000256" key="16">
    <source>
        <dbReference type="SAM" id="MobiDB-lite"/>
    </source>
</evidence>
<keyword evidence="8" id="KW-0418">Kinase</keyword>
<dbReference type="GO" id="GO:0004714">
    <property type="term" value="F:transmembrane receptor protein tyrosine kinase activity"/>
    <property type="evidence" value="ECO:0007669"/>
    <property type="project" value="UniProtKB-EC"/>
</dbReference>
<evidence type="ECO:0000256" key="9">
    <source>
        <dbReference type="ARBA" id="ARBA00022840"/>
    </source>
</evidence>
<dbReference type="GO" id="GO:0005886">
    <property type="term" value="C:plasma membrane"/>
    <property type="evidence" value="ECO:0007669"/>
    <property type="project" value="UniProtKB-SubCell"/>
</dbReference>
<feature type="domain" description="Fibronectin type-III" evidence="18">
    <location>
        <begin position="952"/>
        <end position="1054"/>
    </location>
</feature>
<dbReference type="InterPro" id="IPR036116">
    <property type="entry name" value="FN3_sf"/>
</dbReference>
<evidence type="ECO:0000256" key="4">
    <source>
        <dbReference type="ARBA" id="ARBA00022679"/>
    </source>
</evidence>
<dbReference type="Pfam" id="PF24681">
    <property type="entry name" value="Kelch_KLHDC2_KLHL20_DRC7"/>
    <property type="match status" value="1"/>
</dbReference>
<dbReference type="GO" id="GO:0005524">
    <property type="term" value="F:ATP binding"/>
    <property type="evidence" value="ECO:0007669"/>
    <property type="project" value="UniProtKB-KW"/>
</dbReference>
<dbReference type="EMBL" id="JASMQC010000039">
    <property type="protein sequence ID" value="KAK1930374.1"/>
    <property type="molecule type" value="Genomic_DNA"/>
</dbReference>
<dbReference type="PROSITE" id="PS50853">
    <property type="entry name" value="FN3"/>
    <property type="match status" value="3"/>
</dbReference>
<evidence type="ECO:0000256" key="5">
    <source>
        <dbReference type="ARBA" id="ARBA00022692"/>
    </source>
</evidence>
<keyword evidence="7" id="KW-0547">Nucleotide-binding</keyword>
<dbReference type="Gene3D" id="2.120.10.80">
    <property type="entry name" value="Kelch-type beta propeller"/>
    <property type="match status" value="2"/>
</dbReference>
<keyword evidence="11" id="KW-0472">Membrane</keyword>
<dbReference type="Pfam" id="PF12810">
    <property type="entry name" value="ALK_LTK_GRD"/>
    <property type="match status" value="1"/>
</dbReference>
<comment type="subcellular location">
    <subcellularLocation>
        <location evidence="1">Cell membrane</location>
        <topology evidence="1">Single-pass type I membrane protein</topology>
    </subcellularLocation>
</comment>
<dbReference type="SUPFAM" id="SSF117281">
    <property type="entry name" value="Kelch motif"/>
    <property type="match status" value="2"/>
</dbReference>
<dbReference type="InterPro" id="IPR055163">
    <property type="entry name" value="ALK/LTK-like_GRD"/>
</dbReference>
<dbReference type="PANTHER" id="PTHR23244">
    <property type="entry name" value="KELCH REPEAT DOMAIN"/>
    <property type="match status" value="1"/>
</dbReference>
<keyword evidence="6 17" id="KW-0732">Signal</keyword>
<keyword evidence="15" id="KW-0325">Glycoprotein</keyword>
<keyword evidence="20" id="KW-1185">Reference proteome</keyword>
<evidence type="ECO:0000256" key="14">
    <source>
        <dbReference type="ARBA" id="ARBA00023170"/>
    </source>
</evidence>
<proteinExistence type="predicted"/>
<dbReference type="CDD" id="cd00063">
    <property type="entry name" value="FN3"/>
    <property type="match status" value="2"/>
</dbReference>
<keyword evidence="13" id="KW-1015">Disulfide bond</keyword>
<dbReference type="SMART" id="SM00060">
    <property type="entry name" value="FN3"/>
    <property type="match status" value="4"/>
</dbReference>
<evidence type="ECO:0000256" key="6">
    <source>
        <dbReference type="ARBA" id="ARBA00022729"/>
    </source>
</evidence>
<evidence type="ECO:0000256" key="8">
    <source>
        <dbReference type="ARBA" id="ARBA00022777"/>
    </source>
</evidence>
<feature type="region of interest" description="Disordered" evidence="16">
    <location>
        <begin position="876"/>
        <end position="904"/>
    </location>
</feature>
<evidence type="ECO:0000256" key="7">
    <source>
        <dbReference type="ARBA" id="ARBA00022741"/>
    </source>
</evidence>
<dbReference type="InterPro" id="IPR015915">
    <property type="entry name" value="Kelch-typ_b-propeller"/>
</dbReference>
<feature type="signal peptide" evidence="17">
    <location>
        <begin position="1"/>
        <end position="21"/>
    </location>
</feature>
<feature type="compositionally biased region" description="Gly residues" evidence="16">
    <location>
        <begin position="888"/>
        <end position="904"/>
    </location>
</feature>
<dbReference type="InterPro" id="IPR013783">
    <property type="entry name" value="Ig-like_fold"/>
</dbReference>
<reference evidence="19" key="1">
    <citation type="submission" date="2023-08" db="EMBL/GenBank/DDBJ databases">
        <title>Reference Genome Resource for the Citrus Pathogen Phytophthora citrophthora.</title>
        <authorList>
            <person name="Moller H."/>
            <person name="Coetzee B."/>
            <person name="Rose L.J."/>
            <person name="Van Niekerk J.M."/>
        </authorList>
    </citation>
    <scope>NUCLEOTIDE SEQUENCE</scope>
    <source>
        <strain evidence="19">STE-U-9442</strain>
    </source>
</reference>
<evidence type="ECO:0000259" key="18">
    <source>
        <dbReference type="PROSITE" id="PS50853"/>
    </source>
</evidence>
<organism evidence="19 20">
    <name type="scientific">Phytophthora citrophthora</name>
    <dbReference type="NCBI Taxonomy" id="4793"/>
    <lineage>
        <taxon>Eukaryota</taxon>
        <taxon>Sar</taxon>
        <taxon>Stramenopiles</taxon>
        <taxon>Oomycota</taxon>
        <taxon>Peronosporomycetes</taxon>
        <taxon>Peronosporales</taxon>
        <taxon>Peronosporaceae</taxon>
        <taxon>Phytophthora</taxon>
    </lineage>
</organism>
<dbReference type="Proteomes" id="UP001259832">
    <property type="component" value="Unassembled WGS sequence"/>
</dbReference>
<keyword evidence="10" id="KW-1133">Transmembrane helix</keyword>
<accession>A0AAD9G1L3</accession>
<evidence type="ECO:0000256" key="1">
    <source>
        <dbReference type="ARBA" id="ARBA00004251"/>
    </source>
</evidence>
<evidence type="ECO:0000256" key="15">
    <source>
        <dbReference type="ARBA" id="ARBA00023180"/>
    </source>
</evidence>
<dbReference type="SUPFAM" id="SSF49265">
    <property type="entry name" value="Fibronectin type III"/>
    <property type="match status" value="4"/>
</dbReference>
<dbReference type="Gene3D" id="2.60.40.10">
    <property type="entry name" value="Immunoglobulins"/>
    <property type="match status" value="3"/>
</dbReference>
<keyword evidence="4" id="KW-0808">Transferase</keyword>
<evidence type="ECO:0000313" key="20">
    <source>
        <dbReference type="Proteomes" id="UP001259832"/>
    </source>
</evidence>
<sequence>MRVALLLLVWTLSTFVFLVDAQPSVNSQISAELLRVTPGNPGSGAALVTWTAFDNSLEGEGGTTRVEAYELQYSESRSGDWKSLGDSLTGLLLDPKDKATEPVPKQRVFTRADDGETISDGYFRLMLSFEGSSPSILGGRATAGVVTPPITFDASAATMKAAIESLEQIITVQVFRNALGQGAFEWIILFDVVAYDGQDPLPLLSLYTETVSALWTGDGDQVAAQYLRTTPSSPGLHRRICSSECKYEVAELHTGRTFAFRVRARFSLGIGWGSWSSSSEPLEIPATRLPRAPSSPELLAATSSHFTITWRMRRERTQESGVFVTELFPAVSFHAQQQCDNDVGWTTISERIAAGFSGNSDIFSTGTASLRRPPGSTCIFRVSARNANGQGPFSLPSAPFTTLQTAPGPVLSIRVLRDPLTVTWETPTDLGGHAAQDLTYDVEYRAGRSSTWTRVSPELIDTSKRTASISKVPLKGYTTYVVRVRAMAEKDQVGTFSQSQKFLTDYTVEEEPKSDKDSLLGAQQPLEARQSLLGAQQPFEARQSLLGARQPLLGAKQVVIAATRQTSANRNDWYYVQQTGNGGRGGSAVSEVQAQPGEHGVVLIFPVTWSGERLSERSFFYTGSSQSYRVPREQEEQKYGVNLAHRIIALDVYAWGAGGAGARSSTDASSDLSNGGGGAFARGLLRVNPGDSINILVGGGGHEDGRGGFNGGGNGGTGDFSGGGGGGASEVLMNGRTVLVAAGGGGAGSTDYCCAHGGGGGDLNQAEAGLAADATTIPLDLGITGQPPRDEYHSSNVAGDTRDSEGLPARHQHLDWGFAASTADYSVLATGGTGATSTTAGLAGIGGLYQFSLEGKCLMNPQTSLMEVAVAPFEAARSPSHGQRRRGGSGQSGKQAGGGGGGGFFGGGGGGAGVDGAGGGGGSSFVSLNDLFNSSKAGSSDASLRPQATGEGVQQLSVTPLTSSSVSVTWKAPRYGFSQLVEGFLVEMANRSASEDFRIVRLITLPNAKITGNNGNITVNSLAPMAAYRFRVKPLLLDGSGSYSDVVTLRIPPKPLNTWQRCVTRTMDEEITRAGMRLTTTPPLQRLPSARRGHSLTSLDNYLYLFGGMAKSYECNQAHKVPCLLQQPRSVSNELWRYDLLTETWWSVPQPTLLPPPREKHSMAVVKNRLILFGGRQNNAADASDASTWGPQALNDLWELSISSTTAKQASVSLDSRQPANLPIPDGGEAFALGKKSPSASGEQLCVAKVVVKVQITHACPHKLQLQLFGPGPATFPGRQQTVHFPADSQARETTWSDSQGLGSFQGDHRTTGTAPNTRAFPVLLRSPEEAADRAKCIAGTQKLSFASTGVSKASFEPLSVFHQLPVAGNWTLEVADTAADGLVGTIDSWDVVFDVAPCVPGFTWTSLSSLSTGTAPSPRFQHSVVVFESSMFVFGGAAGGTGLELNDLYRLDYSPSAAFGVAPTARWTQLASLTDRESPSIAERRVHAGRTTLLTPYELMAVGRGLKPPRREPLGSSTPSTSRFELQFDVHLKHLEDVIDGWSTVTTDGVGLIDEQRPVARYWSAGTFVFSPPGNSVPRVYLFGGQDDTTLLDDLWSLNLAQLDEDFSRSRLQTQRIRTCAWRQENSAHQALWASSCGATTTAAAVSKCTLEMLMLYAWCEEYFQSIAI</sequence>
<dbReference type="EC" id="2.7.10.1" evidence="2"/>
<name>A0AAD9G1L3_9STRA</name>
<keyword evidence="9" id="KW-0067">ATP-binding</keyword>
<keyword evidence="5" id="KW-0812">Transmembrane</keyword>
<feature type="chain" id="PRO_5041916013" description="receptor protein-tyrosine kinase" evidence="17">
    <location>
        <begin position="22"/>
        <end position="1670"/>
    </location>
</feature>
<keyword evidence="3" id="KW-1003">Cell membrane</keyword>
<comment type="caution">
    <text evidence="19">The sequence shown here is derived from an EMBL/GenBank/DDBJ whole genome shotgun (WGS) entry which is preliminary data.</text>
</comment>
<evidence type="ECO:0000256" key="13">
    <source>
        <dbReference type="ARBA" id="ARBA00023157"/>
    </source>
</evidence>
<dbReference type="InterPro" id="IPR003961">
    <property type="entry name" value="FN3_dom"/>
</dbReference>
<evidence type="ECO:0000256" key="11">
    <source>
        <dbReference type="ARBA" id="ARBA00023136"/>
    </source>
</evidence>
<gene>
    <name evidence="19" type="ORF">P3T76_014045</name>
</gene>
<feature type="domain" description="Fibronectin type-III" evidence="18">
    <location>
        <begin position="406"/>
        <end position="507"/>
    </location>
</feature>
<protein>
    <recommendedName>
        <fullName evidence="2">receptor protein-tyrosine kinase</fullName>
        <ecNumber evidence="2">2.7.10.1</ecNumber>
    </recommendedName>
</protein>
<evidence type="ECO:0000256" key="10">
    <source>
        <dbReference type="ARBA" id="ARBA00022989"/>
    </source>
</evidence>
<feature type="region of interest" description="Disordered" evidence="16">
    <location>
        <begin position="1297"/>
        <end position="1317"/>
    </location>
</feature>
<evidence type="ECO:0000313" key="19">
    <source>
        <dbReference type="EMBL" id="KAK1930374.1"/>
    </source>
</evidence>
<evidence type="ECO:0000256" key="2">
    <source>
        <dbReference type="ARBA" id="ARBA00011902"/>
    </source>
</evidence>
<feature type="domain" description="Fibronectin type-III" evidence="18">
    <location>
        <begin position="196"/>
        <end position="287"/>
    </location>
</feature>
<dbReference type="Pfam" id="PF00041">
    <property type="entry name" value="fn3"/>
    <property type="match status" value="1"/>
</dbReference>
<evidence type="ECO:0000256" key="17">
    <source>
        <dbReference type="SAM" id="SignalP"/>
    </source>
</evidence>
<evidence type="ECO:0000256" key="12">
    <source>
        <dbReference type="ARBA" id="ARBA00023137"/>
    </source>
</evidence>